<evidence type="ECO:0000256" key="1">
    <source>
        <dbReference type="ARBA" id="ARBA00010211"/>
    </source>
</evidence>
<dbReference type="Gene3D" id="3.90.850.10">
    <property type="entry name" value="Fumarylacetoacetase-like, C-terminal domain"/>
    <property type="match status" value="1"/>
</dbReference>
<dbReference type="InterPro" id="IPR036663">
    <property type="entry name" value="Fumarylacetoacetase_C_sf"/>
</dbReference>
<organism evidence="4 5">
    <name type="scientific">Metabacillus bambusae</name>
    <dbReference type="NCBI Taxonomy" id="2795218"/>
    <lineage>
        <taxon>Bacteria</taxon>
        <taxon>Bacillati</taxon>
        <taxon>Bacillota</taxon>
        <taxon>Bacilli</taxon>
        <taxon>Bacillales</taxon>
        <taxon>Bacillaceae</taxon>
        <taxon>Metabacillus</taxon>
    </lineage>
</organism>
<dbReference type="EMBL" id="JAGDEL010000003">
    <property type="protein sequence ID" value="MBO1511175.1"/>
    <property type="molecule type" value="Genomic_DNA"/>
</dbReference>
<reference evidence="4 5" key="1">
    <citation type="submission" date="2021-03" db="EMBL/GenBank/DDBJ databases">
        <title>Whole genome sequence of Metabacillus bambusae BG109.</title>
        <authorList>
            <person name="Jeong J.W."/>
        </authorList>
    </citation>
    <scope>NUCLEOTIDE SEQUENCE [LARGE SCALE GENOMIC DNA]</scope>
    <source>
        <strain evidence="4 5">BG109</strain>
    </source>
</reference>
<comment type="similarity">
    <text evidence="1">Belongs to the FAH family.</text>
</comment>
<dbReference type="InterPro" id="IPR051121">
    <property type="entry name" value="FAH"/>
</dbReference>
<gene>
    <name evidence="4" type="ORF">I7822_05710</name>
</gene>
<evidence type="ECO:0000259" key="3">
    <source>
        <dbReference type="Pfam" id="PF01557"/>
    </source>
</evidence>
<dbReference type="GO" id="GO:0016787">
    <property type="term" value="F:hydrolase activity"/>
    <property type="evidence" value="ECO:0007669"/>
    <property type="project" value="UniProtKB-KW"/>
</dbReference>
<dbReference type="PANTHER" id="PTHR42796:SF4">
    <property type="entry name" value="FUMARYLACETOACETATE HYDROLASE DOMAIN-CONTAINING PROTEIN 2A"/>
    <property type="match status" value="1"/>
</dbReference>
<comment type="caution">
    <text evidence="4">The sequence shown here is derived from an EMBL/GenBank/DDBJ whole genome shotgun (WGS) entry which is preliminary data.</text>
</comment>
<name>A0ABS3MZ46_9BACI</name>
<sequence>MKLLTFKQDNKLKLGIKTDKGVLHVEEAAKLLNLEVPHSIEETLRNQSKVEALQVLVKEGLEHSDESIFLDEKEITFGPAVPRPGKIICVGLNYKKHAEESNMPLPEYPILFNKFDNTISSHRDTISLPFNSSENDYEAELAIVIGKVAKRVSKEDALDYVFGYCNANDLSSRDLQFRTPQWLLGKSCDGFSPIGPYLVTSDEVGDPNQLKIKAIVNGEIRQNSNTSDMVFKCHEIVSYISDHMTLSPGDLIFTGTPEGVILGMPEEERVYLKEGDEVTIEIEKLGSLTNSFKQEV</sequence>
<evidence type="ECO:0000313" key="4">
    <source>
        <dbReference type="EMBL" id="MBO1511175.1"/>
    </source>
</evidence>
<feature type="domain" description="Fumarylacetoacetase-like C-terminal" evidence="3">
    <location>
        <begin position="86"/>
        <end position="292"/>
    </location>
</feature>
<dbReference type="InterPro" id="IPR011234">
    <property type="entry name" value="Fumarylacetoacetase-like_C"/>
</dbReference>
<evidence type="ECO:0000256" key="2">
    <source>
        <dbReference type="ARBA" id="ARBA00022723"/>
    </source>
</evidence>
<protein>
    <submittedName>
        <fullName evidence="4">Fumarylacetoacetate hydrolase family protein</fullName>
    </submittedName>
</protein>
<keyword evidence="2" id="KW-0479">Metal-binding</keyword>
<dbReference type="RefSeq" id="WP_207975942.1">
    <property type="nucleotide sequence ID" value="NZ_JAGDEL010000003.1"/>
</dbReference>
<dbReference type="SUPFAM" id="SSF56529">
    <property type="entry name" value="FAH"/>
    <property type="match status" value="1"/>
</dbReference>
<proteinExistence type="inferred from homology"/>
<keyword evidence="5" id="KW-1185">Reference proteome</keyword>
<keyword evidence="4" id="KW-0378">Hydrolase</keyword>
<accession>A0ABS3MZ46</accession>
<dbReference type="Proteomes" id="UP000663981">
    <property type="component" value="Unassembled WGS sequence"/>
</dbReference>
<dbReference type="PANTHER" id="PTHR42796">
    <property type="entry name" value="FUMARYLACETOACETATE HYDROLASE DOMAIN-CONTAINING PROTEIN 2A-RELATED"/>
    <property type="match status" value="1"/>
</dbReference>
<dbReference type="Pfam" id="PF01557">
    <property type="entry name" value="FAA_hydrolase"/>
    <property type="match status" value="1"/>
</dbReference>
<evidence type="ECO:0000313" key="5">
    <source>
        <dbReference type="Proteomes" id="UP000663981"/>
    </source>
</evidence>